<accession>A0A816UH18</accession>
<dbReference type="FunFam" id="3.10.20.90:FF:000160">
    <property type="entry name" value="Polyubiquitin-C"/>
    <property type="match status" value="1"/>
</dbReference>
<evidence type="ECO:0000313" key="5">
    <source>
        <dbReference type="EMBL" id="CAF4296446.1"/>
    </source>
</evidence>
<dbReference type="Proteomes" id="UP000663866">
    <property type="component" value="Unassembled WGS sequence"/>
</dbReference>
<keyword evidence="7" id="KW-1185">Reference proteome</keyword>
<dbReference type="InterPro" id="IPR019954">
    <property type="entry name" value="Ubiquitin_CS"/>
</dbReference>
<dbReference type="Gene3D" id="3.10.20.90">
    <property type="entry name" value="Phosphatidylinositol 3-kinase Catalytic Subunit, Chain A, domain 1"/>
    <property type="match status" value="1"/>
</dbReference>
<evidence type="ECO:0000313" key="4">
    <source>
        <dbReference type="EMBL" id="CAF4016529.1"/>
    </source>
</evidence>
<dbReference type="Proteomes" id="UP000663887">
    <property type="component" value="Unassembled WGS sequence"/>
</dbReference>
<dbReference type="EMBL" id="CAJOBG010013894">
    <property type="protein sequence ID" value="CAF4296446.1"/>
    <property type="molecule type" value="Genomic_DNA"/>
</dbReference>
<dbReference type="InterPro" id="IPR029071">
    <property type="entry name" value="Ubiquitin-like_domsf"/>
</dbReference>
<dbReference type="SUPFAM" id="SSF56399">
    <property type="entry name" value="ADP-ribosylation"/>
    <property type="match status" value="1"/>
</dbReference>
<sequence>MAATVSTINIQDSESLLAAAMSAIIGIEIQPSAKNPDSAQKISLFDYHDKTYLTGPLGDISSVTENPITQMTDSRKIFSLSSVRINGVWFSKNAQKMPHEAMQIFIKTLTGNTITLAVLPNETLDEVKTVLQDANDVPVDQQRLIFAGRQLEDGRTLADYNIQKESTIHLVLRLRGGGESILDSSTMDPRYNYDFTNIKDENKKFTRGGEKYDRPCGWKRYAIKVSDKYEDFVWLGQTNNPGEWPVSYHGTGQHQAKTIAMDGFDLSKGKRFAYGHGVYSTPDINVATKYAKQFSLKGNNYLVVLQNRVNPTSLIKVSADRNGLGEYWVSPSDKDIRPYGICIKKL</sequence>
<dbReference type="Proteomes" id="UP000663856">
    <property type="component" value="Unassembled WGS sequence"/>
</dbReference>
<evidence type="ECO:0000313" key="2">
    <source>
        <dbReference type="EMBL" id="CAF2113596.1"/>
    </source>
</evidence>
<dbReference type="SMART" id="SM00213">
    <property type="entry name" value="UBQ"/>
    <property type="match status" value="1"/>
</dbReference>
<protein>
    <recommendedName>
        <fullName evidence="1">Ubiquitin-like domain-containing protein</fullName>
    </recommendedName>
</protein>
<dbReference type="PROSITE" id="PS00299">
    <property type="entry name" value="UBIQUITIN_1"/>
    <property type="match status" value="1"/>
</dbReference>
<dbReference type="PRINTS" id="PR00348">
    <property type="entry name" value="UBIQUITIN"/>
</dbReference>
<dbReference type="PANTHER" id="PTHR36649">
    <property type="entry name" value="UBIQUITIN-LIKE DOMAIN-CONTAINING PROTEIN"/>
    <property type="match status" value="1"/>
</dbReference>
<dbReference type="EMBL" id="CAJNRG010017430">
    <property type="protein sequence ID" value="CAF2225346.1"/>
    <property type="molecule type" value="Genomic_DNA"/>
</dbReference>
<dbReference type="AlphaFoldDB" id="A0A816UH18"/>
<evidence type="ECO:0000313" key="3">
    <source>
        <dbReference type="EMBL" id="CAF2225346.1"/>
    </source>
</evidence>
<dbReference type="Gene3D" id="3.90.175.10">
    <property type="entry name" value="Diphtheria Toxin, domain 1"/>
    <property type="match status" value="1"/>
</dbReference>
<dbReference type="Pfam" id="PF00240">
    <property type="entry name" value="ubiquitin"/>
    <property type="match status" value="1"/>
</dbReference>
<feature type="domain" description="Ubiquitin-like" evidence="1">
    <location>
        <begin position="102"/>
        <end position="173"/>
    </location>
</feature>
<evidence type="ECO:0000313" key="7">
    <source>
        <dbReference type="Proteomes" id="UP000663866"/>
    </source>
</evidence>
<organism evidence="2 6">
    <name type="scientific">Rotaria magnacalcarata</name>
    <dbReference type="NCBI Taxonomy" id="392030"/>
    <lineage>
        <taxon>Eukaryota</taxon>
        <taxon>Metazoa</taxon>
        <taxon>Spiralia</taxon>
        <taxon>Gnathifera</taxon>
        <taxon>Rotifera</taxon>
        <taxon>Eurotatoria</taxon>
        <taxon>Bdelloidea</taxon>
        <taxon>Philodinida</taxon>
        <taxon>Philodinidae</taxon>
        <taxon>Rotaria</taxon>
    </lineage>
</organism>
<gene>
    <name evidence="5" type="ORF">OVN521_LOCUS31134</name>
    <name evidence="4" type="ORF">UXM345_LOCUS17098</name>
    <name evidence="2" type="ORF">WKI299_LOCUS22762</name>
    <name evidence="3" type="ORF">XDN619_LOCUS34020</name>
</gene>
<evidence type="ECO:0000259" key="1">
    <source>
        <dbReference type="SMART" id="SM00213"/>
    </source>
</evidence>
<dbReference type="EMBL" id="CAJNRF010009782">
    <property type="protein sequence ID" value="CAF2113596.1"/>
    <property type="molecule type" value="Genomic_DNA"/>
</dbReference>
<dbReference type="EMBL" id="CAJOBF010002189">
    <property type="protein sequence ID" value="CAF4016529.1"/>
    <property type="molecule type" value="Genomic_DNA"/>
</dbReference>
<proteinExistence type="predicted"/>
<dbReference type="PANTHER" id="PTHR36649:SF28">
    <property type="entry name" value="UBIQUITIN-LIKE DOMAIN-CONTAINING PROTEIN"/>
    <property type="match status" value="1"/>
</dbReference>
<dbReference type="InterPro" id="IPR019956">
    <property type="entry name" value="Ubiquitin_dom"/>
</dbReference>
<dbReference type="SUPFAM" id="SSF54236">
    <property type="entry name" value="Ubiquitin-like"/>
    <property type="match status" value="1"/>
</dbReference>
<reference evidence="2" key="1">
    <citation type="submission" date="2021-02" db="EMBL/GenBank/DDBJ databases">
        <authorList>
            <person name="Nowell W R."/>
        </authorList>
    </citation>
    <scope>NUCLEOTIDE SEQUENCE</scope>
</reference>
<dbReference type="Proteomes" id="UP000663842">
    <property type="component" value="Unassembled WGS sequence"/>
</dbReference>
<evidence type="ECO:0000313" key="6">
    <source>
        <dbReference type="Proteomes" id="UP000663856"/>
    </source>
</evidence>
<dbReference type="InterPro" id="IPR000626">
    <property type="entry name" value="Ubiquitin-like_dom"/>
</dbReference>
<name>A0A816UH18_9BILA</name>
<comment type="caution">
    <text evidence="2">The sequence shown here is derived from an EMBL/GenBank/DDBJ whole genome shotgun (WGS) entry which is preliminary data.</text>
</comment>